<organism evidence="2">
    <name type="scientific">uncultured Chloroflexia bacterium</name>
    <dbReference type="NCBI Taxonomy" id="1672391"/>
    <lineage>
        <taxon>Bacteria</taxon>
        <taxon>Bacillati</taxon>
        <taxon>Chloroflexota</taxon>
        <taxon>Chloroflexia</taxon>
        <taxon>environmental samples</taxon>
    </lineage>
</organism>
<evidence type="ECO:0000313" key="2">
    <source>
        <dbReference type="EMBL" id="CAA9279612.1"/>
    </source>
</evidence>
<feature type="region of interest" description="Disordered" evidence="1">
    <location>
        <begin position="1"/>
        <end position="24"/>
    </location>
</feature>
<protein>
    <submittedName>
        <fullName evidence="2">Uncharacterized protein</fullName>
    </submittedName>
</protein>
<gene>
    <name evidence="2" type="ORF">AVDCRST_MAG26-3280</name>
</gene>
<proteinExistence type="predicted"/>
<dbReference type="EMBL" id="CADCTK010000760">
    <property type="protein sequence ID" value="CAA9279612.1"/>
    <property type="molecule type" value="Genomic_DNA"/>
</dbReference>
<name>A0A6J4JJI8_9CHLR</name>
<reference evidence="2" key="1">
    <citation type="submission" date="2020-02" db="EMBL/GenBank/DDBJ databases">
        <authorList>
            <person name="Meier V. D."/>
        </authorList>
    </citation>
    <scope>NUCLEOTIDE SEQUENCE</scope>
    <source>
        <strain evidence="2">AVDCRST_MAG26</strain>
    </source>
</reference>
<evidence type="ECO:0000256" key="1">
    <source>
        <dbReference type="SAM" id="MobiDB-lite"/>
    </source>
</evidence>
<sequence>MRLGLDLFHGPPTTDDRPPAAGHRHSTIPARFAHIQHAPLVPVIGRSSVVRRPSSVVGSRWSVVRR</sequence>
<dbReference type="AlphaFoldDB" id="A0A6J4JJI8"/>
<accession>A0A6J4JJI8</accession>